<keyword evidence="2" id="KW-1185">Reference proteome</keyword>
<sequence>MLVYKSVYGSMGKSLRGQLLVPIGVQHANNY</sequence>
<organism evidence="1 2">
    <name type="scientific">Gossypium armourianum</name>
    <dbReference type="NCBI Taxonomy" id="34283"/>
    <lineage>
        <taxon>Eukaryota</taxon>
        <taxon>Viridiplantae</taxon>
        <taxon>Streptophyta</taxon>
        <taxon>Embryophyta</taxon>
        <taxon>Tracheophyta</taxon>
        <taxon>Spermatophyta</taxon>
        <taxon>Magnoliopsida</taxon>
        <taxon>eudicotyledons</taxon>
        <taxon>Gunneridae</taxon>
        <taxon>Pentapetalae</taxon>
        <taxon>rosids</taxon>
        <taxon>malvids</taxon>
        <taxon>Malvales</taxon>
        <taxon>Malvaceae</taxon>
        <taxon>Malvoideae</taxon>
        <taxon>Gossypium</taxon>
    </lineage>
</organism>
<name>A0A7J9J2E3_9ROSI</name>
<dbReference type="Proteomes" id="UP000593575">
    <property type="component" value="Unassembled WGS sequence"/>
</dbReference>
<dbReference type="EMBL" id="JABFAE010000005">
    <property type="protein sequence ID" value="MBA0828610.1"/>
    <property type="molecule type" value="Genomic_DNA"/>
</dbReference>
<gene>
    <name evidence="1" type="ORF">Goarm_013264</name>
</gene>
<evidence type="ECO:0000313" key="2">
    <source>
        <dbReference type="Proteomes" id="UP000593575"/>
    </source>
</evidence>
<accession>A0A7J9J2E3</accession>
<comment type="caution">
    <text evidence="1">The sequence shown here is derived from an EMBL/GenBank/DDBJ whole genome shotgun (WGS) entry which is preliminary data.</text>
</comment>
<dbReference type="AlphaFoldDB" id="A0A7J9J2E3"/>
<reference evidence="1 2" key="1">
    <citation type="journal article" date="2019" name="Genome Biol. Evol.">
        <title>Insights into the evolution of the New World diploid cottons (Gossypium, subgenus Houzingenia) based on genome sequencing.</title>
        <authorList>
            <person name="Grover C.E."/>
            <person name="Arick M.A. 2nd"/>
            <person name="Thrash A."/>
            <person name="Conover J.L."/>
            <person name="Sanders W.S."/>
            <person name="Peterson D.G."/>
            <person name="Frelichowski J.E."/>
            <person name="Scheffler J.A."/>
            <person name="Scheffler B.E."/>
            <person name="Wendel J.F."/>
        </authorList>
    </citation>
    <scope>NUCLEOTIDE SEQUENCE [LARGE SCALE GENOMIC DNA]</scope>
    <source>
        <strain evidence="1">6</strain>
        <tissue evidence="1">Leaf</tissue>
    </source>
</reference>
<proteinExistence type="predicted"/>
<evidence type="ECO:0000313" key="1">
    <source>
        <dbReference type="EMBL" id="MBA0828610.1"/>
    </source>
</evidence>
<protein>
    <submittedName>
        <fullName evidence="1">Uncharacterized protein</fullName>
    </submittedName>
</protein>